<sequence length="723" mass="78185">MSEIAASGATSTSKWRNNGEITTSNSHEYTLCLLGDWATINPTRKNPILSPNRGNPSELSAVHEVSVHLDSPIVQVSCGSGWSCLQCEDGRAYSFGDNTYGQLGQSHMRPYVAAPTPLSSPYCLQPRRRIIRLSCGSVHGGFVLDVGELYMFGCGSYGRLGTGNEANTNVPTLVAMRWSALLAANTKRKPTNNSTTDEDEDEVRFKDISCGDRHTLTLAVRITRANSDSWSISTKTKTSIISFGDGMNGRLGLGDEKDQHEGAVVSTWLAASSAPGIGIPGNNGYMAPPTVTAICAGSTHNLALTASGDVFSWGNGVDGQLGHGAAVSEWVPRQLEFFKDLSISDICCGTSHSMAVSRSGVVYTWGREAEGQLGIDLEENSTVGVWVPHPVTILKSATHRVTARSIVTKHNMSLVLDDKERVFVWGDNALGQLGMPVSGNTTLGTKSVLSKPKQLSYMDLRASKPAACNLSTSISCVSSLREIVAAAKPDPIRLGLTHLDAGNGFTMFVFATKPGIGTTTNAFGGEISAPVASEAFPETKTIARTWNFSLTDDLPISAIPSRESAYFEFMANYKVYLRPAIPRRRDDTEEEDEMDRIRNMQRPPPFRRGRKGSTTSKRGSVPTMDPNTPFSTTNEDYADNTSACNSQAQVQGVDDIRVNPSLKTIMTRHSFNSAASTPSKEEEVKRATPRINDTPTKPQKSKSGLYRSFSNRRPTVSTRNSVD</sequence>
<keyword evidence="5" id="KW-1185">Reference proteome</keyword>
<evidence type="ECO:0000256" key="2">
    <source>
        <dbReference type="PROSITE-ProRule" id="PRU00235"/>
    </source>
</evidence>
<proteinExistence type="predicted"/>
<feature type="region of interest" description="Disordered" evidence="3">
    <location>
        <begin position="586"/>
        <end position="652"/>
    </location>
</feature>
<feature type="compositionally biased region" description="Polar residues" evidence="3">
    <location>
        <begin position="691"/>
        <end position="723"/>
    </location>
</feature>
<evidence type="ECO:0000313" key="5">
    <source>
        <dbReference type="Proteomes" id="UP000602510"/>
    </source>
</evidence>
<dbReference type="PROSITE" id="PS50012">
    <property type="entry name" value="RCC1_3"/>
    <property type="match status" value="5"/>
</dbReference>
<dbReference type="InterPro" id="IPR009091">
    <property type="entry name" value="RCC1/BLIP-II"/>
</dbReference>
<feature type="region of interest" description="Disordered" evidence="3">
    <location>
        <begin position="668"/>
        <end position="723"/>
    </location>
</feature>
<dbReference type="AlphaFoldDB" id="A0A833TB83"/>
<feature type="repeat" description="RCC1" evidence="2">
    <location>
        <begin position="90"/>
        <end position="146"/>
    </location>
</feature>
<dbReference type="PANTHER" id="PTHR22870:SF466">
    <property type="entry name" value="ANKYRIN REPEAT-CONTAINING PROTEIN"/>
    <property type="match status" value="1"/>
</dbReference>
<reference evidence="4" key="1">
    <citation type="submission" date="2020-04" db="EMBL/GenBank/DDBJ databases">
        <title>Hybrid Assembly of Korean Phytophthora infestans isolates.</title>
        <authorList>
            <person name="Prokchorchik M."/>
            <person name="Lee Y."/>
            <person name="Seo J."/>
            <person name="Cho J.-H."/>
            <person name="Park Y.-E."/>
            <person name="Jang D.-C."/>
            <person name="Im J.-S."/>
            <person name="Choi J.-G."/>
            <person name="Park H.-J."/>
            <person name="Lee G.-B."/>
            <person name="Lee Y.-G."/>
            <person name="Hong S.-Y."/>
            <person name="Cho K."/>
            <person name="Sohn K.H."/>
        </authorList>
    </citation>
    <scope>NUCLEOTIDE SEQUENCE</scope>
    <source>
        <strain evidence="4">KR_1_A1</strain>
    </source>
</reference>
<dbReference type="EMBL" id="WSZM01000092">
    <property type="protein sequence ID" value="KAF4043110.1"/>
    <property type="molecule type" value="Genomic_DNA"/>
</dbReference>
<feature type="compositionally biased region" description="Polar residues" evidence="3">
    <location>
        <begin position="625"/>
        <end position="650"/>
    </location>
</feature>
<organism evidence="4 5">
    <name type="scientific">Phytophthora infestans</name>
    <name type="common">Potato late blight agent</name>
    <name type="synonym">Botrytis infestans</name>
    <dbReference type="NCBI Taxonomy" id="4787"/>
    <lineage>
        <taxon>Eukaryota</taxon>
        <taxon>Sar</taxon>
        <taxon>Stramenopiles</taxon>
        <taxon>Oomycota</taxon>
        <taxon>Peronosporomycetes</taxon>
        <taxon>Peronosporales</taxon>
        <taxon>Peronosporaceae</taxon>
        <taxon>Phytophthora</taxon>
    </lineage>
</organism>
<name>A0A833TB83_PHYIN</name>
<feature type="compositionally biased region" description="Polar residues" evidence="3">
    <location>
        <begin position="668"/>
        <end position="678"/>
    </location>
</feature>
<feature type="compositionally biased region" description="Polar residues" evidence="3">
    <location>
        <begin position="8"/>
        <end position="20"/>
    </location>
</feature>
<feature type="repeat" description="RCC1" evidence="2">
    <location>
        <begin position="238"/>
        <end position="307"/>
    </location>
</feature>
<evidence type="ECO:0000256" key="3">
    <source>
        <dbReference type="SAM" id="MobiDB-lite"/>
    </source>
</evidence>
<keyword evidence="1" id="KW-0677">Repeat</keyword>
<dbReference type="SUPFAM" id="SSF50985">
    <property type="entry name" value="RCC1/BLIP-II"/>
    <property type="match status" value="2"/>
</dbReference>
<dbReference type="PRINTS" id="PR00633">
    <property type="entry name" value="RCCNDNSATION"/>
</dbReference>
<dbReference type="InterPro" id="IPR000408">
    <property type="entry name" value="Reg_chr_condens"/>
</dbReference>
<accession>A0A833TB83</accession>
<feature type="repeat" description="RCC1" evidence="2">
    <location>
        <begin position="360"/>
        <end position="417"/>
    </location>
</feature>
<dbReference type="Pfam" id="PF00415">
    <property type="entry name" value="RCC1"/>
    <property type="match status" value="4"/>
</dbReference>
<feature type="repeat" description="RCC1" evidence="2">
    <location>
        <begin position="147"/>
        <end position="221"/>
    </location>
</feature>
<dbReference type="Gene3D" id="2.130.10.30">
    <property type="entry name" value="Regulator of chromosome condensation 1/beta-lactamase-inhibitor protein II"/>
    <property type="match status" value="2"/>
</dbReference>
<comment type="caution">
    <text evidence="4">The sequence shown here is derived from an EMBL/GenBank/DDBJ whole genome shotgun (WGS) entry which is preliminary data.</text>
</comment>
<dbReference type="Proteomes" id="UP000602510">
    <property type="component" value="Unassembled WGS sequence"/>
</dbReference>
<dbReference type="InterPro" id="IPR051210">
    <property type="entry name" value="Ub_ligase/GEF_domain"/>
</dbReference>
<protein>
    <submittedName>
        <fullName evidence="4">Regulator of chromosome condensation (RCC1) repeat</fullName>
    </submittedName>
</protein>
<dbReference type="PROSITE" id="PS00626">
    <property type="entry name" value="RCC1_2"/>
    <property type="match status" value="1"/>
</dbReference>
<evidence type="ECO:0000256" key="1">
    <source>
        <dbReference type="ARBA" id="ARBA00022737"/>
    </source>
</evidence>
<evidence type="ECO:0000313" key="4">
    <source>
        <dbReference type="EMBL" id="KAF4043110.1"/>
    </source>
</evidence>
<gene>
    <name evidence="4" type="ORF">GN244_ATG04585</name>
</gene>
<feature type="repeat" description="RCC1" evidence="2">
    <location>
        <begin position="308"/>
        <end position="359"/>
    </location>
</feature>
<feature type="region of interest" description="Disordered" evidence="3">
    <location>
        <begin position="1"/>
        <end position="20"/>
    </location>
</feature>
<dbReference type="PANTHER" id="PTHR22870">
    <property type="entry name" value="REGULATOR OF CHROMOSOME CONDENSATION"/>
    <property type="match status" value="1"/>
</dbReference>